<feature type="compositionally biased region" description="Polar residues" evidence="1">
    <location>
        <begin position="255"/>
        <end position="266"/>
    </location>
</feature>
<feature type="signal peptide" evidence="2">
    <location>
        <begin position="1"/>
        <end position="21"/>
    </location>
</feature>
<feature type="compositionally biased region" description="Polar residues" evidence="1">
    <location>
        <begin position="488"/>
        <end position="497"/>
    </location>
</feature>
<organism evidence="3 4">
    <name type="scientific">Orchesella dallaii</name>
    <dbReference type="NCBI Taxonomy" id="48710"/>
    <lineage>
        <taxon>Eukaryota</taxon>
        <taxon>Metazoa</taxon>
        <taxon>Ecdysozoa</taxon>
        <taxon>Arthropoda</taxon>
        <taxon>Hexapoda</taxon>
        <taxon>Collembola</taxon>
        <taxon>Entomobryomorpha</taxon>
        <taxon>Entomobryoidea</taxon>
        <taxon>Orchesellidae</taxon>
        <taxon>Orchesellinae</taxon>
        <taxon>Orchesella</taxon>
    </lineage>
</organism>
<accession>A0ABP1QFN5</accession>
<name>A0ABP1QFN5_9HEXA</name>
<evidence type="ECO:0000256" key="1">
    <source>
        <dbReference type="SAM" id="MobiDB-lite"/>
    </source>
</evidence>
<protein>
    <submittedName>
        <fullName evidence="3">Uncharacterized protein</fullName>
    </submittedName>
</protein>
<dbReference type="EMBL" id="CAXLJM020000032">
    <property type="protein sequence ID" value="CAL8100331.1"/>
    <property type="molecule type" value="Genomic_DNA"/>
</dbReference>
<feature type="compositionally biased region" description="Polar residues" evidence="1">
    <location>
        <begin position="369"/>
        <end position="385"/>
    </location>
</feature>
<reference evidence="3 4" key="1">
    <citation type="submission" date="2024-08" db="EMBL/GenBank/DDBJ databases">
        <authorList>
            <person name="Cucini C."/>
            <person name="Frati F."/>
        </authorList>
    </citation>
    <scope>NUCLEOTIDE SEQUENCE [LARGE SCALE GENOMIC DNA]</scope>
</reference>
<dbReference type="Proteomes" id="UP001642540">
    <property type="component" value="Unassembled WGS sequence"/>
</dbReference>
<feature type="region of interest" description="Disordered" evidence="1">
    <location>
        <begin position="234"/>
        <end position="513"/>
    </location>
</feature>
<feature type="chain" id="PRO_5047166531" evidence="2">
    <location>
        <begin position="22"/>
        <end position="557"/>
    </location>
</feature>
<feature type="compositionally biased region" description="Polar residues" evidence="1">
    <location>
        <begin position="302"/>
        <end position="329"/>
    </location>
</feature>
<feature type="compositionally biased region" description="Pro residues" evidence="1">
    <location>
        <begin position="428"/>
        <end position="439"/>
    </location>
</feature>
<feature type="compositionally biased region" description="Basic and acidic residues" evidence="1">
    <location>
        <begin position="234"/>
        <end position="246"/>
    </location>
</feature>
<evidence type="ECO:0000313" key="3">
    <source>
        <dbReference type="EMBL" id="CAL8100331.1"/>
    </source>
</evidence>
<feature type="compositionally biased region" description="Low complexity" evidence="1">
    <location>
        <begin position="386"/>
        <end position="403"/>
    </location>
</feature>
<feature type="compositionally biased region" description="Low complexity" evidence="1">
    <location>
        <begin position="417"/>
        <end position="427"/>
    </location>
</feature>
<comment type="caution">
    <text evidence="3">The sequence shown here is derived from an EMBL/GenBank/DDBJ whole genome shotgun (WGS) entry which is preliminary data.</text>
</comment>
<evidence type="ECO:0000313" key="4">
    <source>
        <dbReference type="Proteomes" id="UP001642540"/>
    </source>
</evidence>
<feature type="compositionally biased region" description="Basic and acidic residues" evidence="1">
    <location>
        <begin position="269"/>
        <end position="282"/>
    </location>
</feature>
<proteinExistence type="predicted"/>
<sequence>MENHYKTTGAILISILCLSDAYSLYGNQPTPYSFATFATTNSFHFTNKNQGFNFVKSPQLALPAYKSIHDGTVNSISTAPISDLSTTVELKANNEKKSVDENTLNEVKTVAEEIIKSEVVQPDSLSTQVNNEFENSNNPFKRPPTIHKVTYSVPVNQPSYADPIGKYIYQTHQQGLTSLAVVLPSKTPAEVETKIESAPQAGTPEIVGVNENQPTDRIDKNDEFQFHREVVSKQIEQTEVKPETPKLDQAPQQPPTTNENNSNAPSIDSHLEPQIDERKDPNVNELPTFFFPAQRPPVGFPNQASLEPNQQPFNDANSAINIPQPNSPQGPLIDSRQDSNIEQPESFFFAPRRQQYSGPPNYPSLQLPVPQNNRFALPPSSSQSNPGFPQSQTPTQTPQFFSGGNFNVNRFAVPSTQPTNPQAGNQQPGPPGPPPPGFPFPRNLFPGGGPPPPGQEPENGYNPFHQYEQFPEPPYESEFVNEPPLQDAPQTNSQRSAGENPPLPPMDFAQSTLRNVRTEELIDVTQRKQLSPGCAYNTISYGPDGEDCIQARKRRQN</sequence>
<evidence type="ECO:0000256" key="2">
    <source>
        <dbReference type="SAM" id="SignalP"/>
    </source>
</evidence>
<gene>
    <name evidence="3" type="ORF">ODALV1_LOCUS10507</name>
</gene>
<keyword evidence="4" id="KW-1185">Reference proteome</keyword>
<keyword evidence="2" id="KW-0732">Signal</keyword>